<dbReference type="SUPFAM" id="SSF51735">
    <property type="entry name" value="NAD(P)-binding Rossmann-fold domains"/>
    <property type="match status" value="1"/>
</dbReference>
<protein>
    <submittedName>
        <fullName evidence="1">Ornithine cyclodeaminase family protein</fullName>
    </submittedName>
</protein>
<dbReference type="Gene3D" id="3.40.50.720">
    <property type="entry name" value="NAD(P)-binding Rossmann-like Domain"/>
    <property type="match status" value="1"/>
</dbReference>
<accession>A0AB39IAS3</accession>
<dbReference type="GO" id="GO:0005737">
    <property type="term" value="C:cytoplasm"/>
    <property type="evidence" value="ECO:0007669"/>
    <property type="project" value="TreeGrafter"/>
</dbReference>
<dbReference type="PIRSF" id="PIRSF001439">
    <property type="entry name" value="CryM"/>
    <property type="match status" value="1"/>
</dbReference>
<dbReference type="InterPro" id="IPR023401">
    <property type="entry name" value="ODC_N"/>
</dbReference>
<dbReference type="Gene3D" id="3.30.1780.10">
    <property type="entry name" value="ornithine cyclodeaminase, domain 1"/>
    <property type="match status" value="1"/>
</dbReference>
<dbReference type="PANTHER" id="PTHR13812">
    <property type="entry name" value="KETIMINE REDUCTASE MU-CRYSTALLIN"/>
    <property type="match status" value="1"/>
</dbReference>
<proteinExistence type="predicted"/>
<evidence type="ECO:0000313" key="1">
    <source>
        <dbReference type="EMBL" id="XDK39416.1"/>
    </source>
</evidence>
<dbReference type="RefSeq" id="WP_045188569.1">
    <property type="nucleotide sequence ID" value="NZ_CP162607.1"/>
</dbReference>
<name>A0AB39IAS3_9PSED</name>
<dbReference type="PANTHER" id="PTHR13812:SF19">
    <property type="entry name" value="KETIMINE REDUCTASE MU-CRYSTALLIN"/>
    <property type="match status" value="1"/>
</dbReference>
<organism evidence="1">
    <name type="scientific">Pseudomonas sp. Hg7Tf</name>
    <dbReference type="NCBI Taxonomy" id="3236988"/>
    <lineage>
        <taxon>Bacteria</taxon>
        <taxon>Pseudomonadati</taxon>
        <taxon>Pseudomonadota</taxon>
        <taxon>Gammaproteobacteria</taxon>
        <taxon>Pseudomonadales</taxon>
        <taxon>Pseudomonadaceae</taxon>
        <taxon>Pseudomonas</taxon>
    </lineage>
</organism>
<sequence length="345" mass="37000">MLLLNEQDIHQCTDIAGILAILARDYRASVRTLDKVPARQIIEHRSHRAFSLFMPASLPESQVMGIKVSSFFPANPRRGLAAINGAVLLLDPETGRLQAMLDSGALTALRTAAMSALVTDRLCPMTQPTLAVLGAGVQAGAHIRAIAAIRKLRRIKVVSRSIDRCRAFATALSAQIGVPVEAVSSVGQALADADIVCTTTSHDREEPLVLAHQLKPGVHINAIGGSTLQACEVDPGLLGHALIHVDDPQAAMRESGEVSQALARSLITPRQITALDALLHKPPSPRHAAISYFRCVGHASQDMLVARHLYTTALERQLGRWCDYLSGSTKNHTQGHRQPAPNGEG</sequence>
<dbReference type="Pfam" id="PF02423">
    <property type="entry name" value="OCD_Mu_crystall"/>
    <property type="match status" value="1"/>
</dbReference>
<dbReference type="EMBL" id="CP162607">
    <property type="protein sequence ID" value="XDK39416.1"/>
    <property type="molecule type" value="Genomic_DNA"/>
</dbReference>
<dbReference type="InterPro" id="IPR036291">
    <property type="entry name" value="NAD(P)-bd_dom_sf"/>
</dbReference>
<reference evidence="1" key="1">
    <citation type="submission" date="2024-07" db="EMBL/GenBank/DDBJ databases">
        <title>Identification and characteristics of a novel species of coltsfoot's symbiotic bacteria.</title>
        <authorList>
            <person name="Juszczyk A."/>
            <person name="Jasielczuk I."/>
            <person name="Gurgul A."/>
            <person name="Rogala M."/>
            <person name="Kowalczyk A."/>
            <person name="Szmatola T."/>
            <person name="Kosecka-Strojek M."/>
            <person name="Arent Z."/>
            <person name="Latowski D."/>
        </authorList>
    </citation>
    <scope>NUCLEOTIDE SEQUENCE</scope>
    <source>
        <strain evidence="1">Hg7Tf</strain>
    </source>
</reference>
<dbReference type="InterPro" id="IPR003462">
    <property type="entry name" value="ODC_Mu_crystall"/>
</dbReference>
<gene>
    <name evidence="1" type="ORF">AB4Y39_12350</name>
</gene>
<dbReference type="AlphaFoldDB" id="A0AB39IAS3"/>